<dbReference type="SUPFAM" id="SSF47113">
    <property type="entry name" value="Histone-fold"/>
    <property type="match status" value="1"/>
</dbReference>
<comment type="similarity">
    <text evidence="3">Belongs to the histone H3 family.</text>
</comment>
<keyword evidence="6" id="KW-0539">Nucleus</keyword>
<keyword evidence="7" id="KW-0544">Nucleosome core</keyword>
<dbReference type="PANTHER" id="PTHR11426">
    <property type="entry name" value="HISTONE H3"/>
    <property type="match status" value="1"/>
</dbReference>
<comment type="subcellular location">
    <subcellularLocation>
        <location evidence="2">Chromosome</location>
    </subcellularLocation>
    <subcellularLocation>
        <location evidence="1">Nucleus</location>
    </subcellularLocation>
</comment>
<dbReference type="GO" id="GO:0030527">
    <property type="term" value="F:structural constituent of chromatin"/>
    <property type="evidence" value="ECO:0007669"/>
    <property type="project" value="InterPro"/>
</dbReference>
<gene>
    <name evidence="9" type="ORF">Pmar_PMAR022398</name>
</gene>
<name>C5KDZ3_PERM5</name>
<protein>
    <submittedName>
        <fullName evidence="9">Histone H3, putative</fullName>
    </submittedName>
</protein>
<dbReference type="Proteomes" id="UP000007800">
    <property type="component" value="Unassembled WGS sequence"/>
</dbReference>
<evidence type="ECO:0000256" key="3">
    <source>
        <dbReference type="ARBA" id="ARBA00010343"/>
    </source>
</evidence>
<accession>C5KDZ3</accession>
<evidence type="ECO:0000256" key="1">
    <source>
        <dbReference type="ARBA" id="ARBA00004123"/>
    </source>
</evidence>
<dbReference type="CDD" id="cd22911">
    <property type="entry name" value="HFD_H3"/>
    <property type="match status" value="1"/>
</dbReference>
<dbReference type="OMA" id="MTENYMV"/>
<proteinExistence type="inferred from homology"/>
<evidence type="ECO:0000256" key="7">
    <source>
        <dbReference type="ARBA" id="ARBA00023269"/>
    </source>
</evidence>
<dbReference type="Gene3D" id="1.10.20.10">
    <property type="entry name" value="Histone, subunit A"/>
    <property type="match status" value="1"/>
</dbReference>
<dbReference type="OrthoDB" id="4025405at2759"/>
<organism evidence="10">
    <name type="scientific">Perkinsus marinus (strain ATCC 50983 / TXsc)</name>
    <dbReference type="NCBI Taxonomy" id="423536"/>
    <lineage>
        <taxon>Eukaryota</taxon>
        <taxon>Sar</taxon>
        <taxon>Alveolata</taxon>
        <taxon>Perkinsozoa</taxon>
        <taxon>Perkinsea</taxon>
        <taxon>Perkinsida</taxon>
        <taxon>Perkinsidae</taxon>
        <taxon>Perkinsus</taxon>
    </lineage>
</organism>
<evidence type="ECO:0000256" key="2">
    <source>
        <dbReference type="ARBA" id="ARBA00004286"/>
    </source>
</evidence>
<dbReference type="GO" id="GO:0005634">
    <property type="term" value="C:nucleus"/>
    <property type="evidence" value="ECO:0007669"/>
    <property type="project" value="UniProtKB-SubCell"/>
</dbReference>
<dbReference type="Pfam" id="PF00125">
    <property type="entry name" value="Histone"/>
    <property type="match status" value="1"/>
</dbReference>
<dbReference type="PRINTS" id="PR00622">
    <property type="entry name" value="HISTONEH3"/>
</dbReference>
<evidence type="ECO:0000256" key="6">
    <source>
        <dbReference type="ARBA" id="ARBA00023242"/>
    </source>
</evidence>
<dbReference type="GeneID" id="9062576"/>
<dbReference type="InterPro" id="IPR000164">
    <property type="entry name" value="Histone_H3/CENP-A"/>
</dbReference>
<reference evidence="9 10" key="1">
    <citation type="submission" date="2008-07" db="EMBL/GenBank/DDBJ databases">
        <authorList>
            <person name="El-Sayed N."/>
            <person name="Caler E."/>
            <person name="Inman J."/>
            <person name="Amedeo P."/>
            <person name="Hass B."/>
            <person name="Wortman J."/>
        </authorList>
    </citation>
    <scope>NUCLEOTIDE SEQUENCE [LARGE SCALE GENOMIC DNA]</scope>
    <source>
        <strain evidence="10">ATCC 50983 / TXsc</strain>
    </source>
</reference>
<feature type="domain" description="Core Histone H2A/H2B/H3" evidence="8">
    <location>
        <begin position="61"/>
        <end position="149"/>
    </location>
</feature>
<dbReference type="SMART" id="SM00428">
    <property type="entry name" value="H3"/>
    <property type="match status" value="1"/>
</dbReference>
<evidence type="ECO:0000256" key="5">
    <source>
        <dbReference type="ARBA" id="ARBA00023125"/>
    </source>
</evidence>
<evidence type="ECO:0000313" key="9">
    <source>
        <dbReference type="EMBL" id="EER17446.1"/>
    </source>
</evidence>
<dbReference type="FunFam" id="1.10.20.10:FF:000085">
    <property type="entry name" value="Histone H3.2"/>
    <property type="match status" value="1"/>
</dbReference>
<evidence type="ECO:0000259" key="8">
    <source>
        <dbReference type="Pfam" id="PF00125"/>
    </source>
</evidence>
<dbReference type="InterPro" id="IPR009072">
    <property type="entry name" value="Histone-fold"/>
</dbReference>
<keyword evidence="10" id="KW-1185">Reference proteome</keyword>
<keyword evidence="4" id="KW-0158">Chromosome</keyword>
<evidence type="ECO:0000256" key="4">
    <source>
        <dbReference type="ARBA" id="ARBA00022454"/>
    </source>
</evidence>
<dbReference type="GO" id="GO:0046982">
    <property type="term" value="F:protein heterodimerization activity"/>
    <property type="evidence" value="ECO:0007669"/>
    <property type="project" value="InterPro"/>
</dbReference>
<dbReference type="EMBL" id="GG672124">
    <property type="protein sequence ID" value="EER17446.1"/>
    <property type="molecule type" value="Genomic_DNA"/>
</dbReference>
<dbReference type="GO" id="GO:0003677">
    <property type="term" value="F:DNA binding"/>
    <property type="evidence" value="ECO:0007669"/>
    <property type="project" value="UniProtKB-KW"/>
</dbReference>
<dbReference type="AlphaFoldDB" id="C5KDZ3"/>
<dbReference type="InParanoid" id="C5KDZ3"/>
<sequence>MLHLSGGDLRQAVFVGGTEAATAATSEEEEEYIREKGRTWWWWCVRRRRQETENGNPRFRPGTKALKEIRQFQRTTELLVPKAPFARVVREIQLLFAGEEWRWSREALIALQTAAEAYLVGLFEDAMLVAIHAKRVTLMAKDIRLVRRIRGDVFV</sequence>
<dbReference type="GO" id="GO:0000786">
    <property type="term" value="C:nucleosome"/>
    <property type="evidence" value="ECO:0007669"/>
    <property type="project" value="UniProtKB-KW"/>
</dbReference>
<dbReference type="RefSeq" id="XP_002785650.1">
    <property type="nucleotide sequence ID" value="XM_002785604.1"/>
</dbReference>
<dbReference type="InterPro" id="IPR007125">
    <property type="entry name" value="H2A/H2B/H3"/>
</dbReference>
<evidence type="ECO:0000313" key="10">
    <source>
        <dbReference type="Proteomes" id="UP000007800"/>
    </source>
</evidence>
<keyword evidence="5" id="KW-0238">DNA-binding</keyword>